<dbReference type="InterPro" id="IPR051531">
    <property type="entry name" value="N-acetyltransferase"/>
</dbReference>
<evidence type="ECO:0000313" key="2">
    <source>
        <dbReference type="EMBL" id="SKB52908.1"/>
    </source>
</evidence>
<evidence type="ECO:0000259" key="1">
    <source>
        <dbReference type="PROSITE" id="PS51186"/>
    </source>
</evidence>
<feature type="domain" description="N-acetyltransferase" evidence="1">
    <location>
        <begin position="8"/>
        <end position="170"/>
    </location>
</feature>
<dbReference type="EMBL" id="FUYP01000008">
    <property type="protein sequence ID" value="SKB52908.1"/>
    <property type="molecule type" value="Genomic_DNA"/>
</dbReference>
<dbReference type="GO" id="GO:0016747">
    <property type="term" value="F:acyltransferase activity, transferring groups other than amino-acyl groups"/>
    <property type="evidence" value="ECO:0007669"/>
    <property type="project" value="InterPro"/>
</dbReference>
<name>A0A1T5BZW0_9SPHN</name>
<keyword evidence="2" id="KW-0808">Transferase</keyword>
<evidence type="ECO:0000313" key="3">
    <source>
        <dbReference type="Proteomes" id="UP000190044"/>
    </source>
</evidence>
<reference evidence="3" key="1">
    <citation type="submission" date="2017-02" db="EMBL/GenBank/DDBJ databases">
        <authorList>
            <person name="Varghese N."/>
            <person name="Submissions S."/>
        </authorList>
    </citation>
    <scope>NUCLEOTIDE SEQUENCE [LARGE SCALE GENOMIC DNA]</scope>
    <source>
        <strain evidence="3">R11H</strain>
    </source>
</reference>
<organism evidence="2 3">
    <name type="scientific">Sphingopyxis flava</name>
    <dbReference type="NCBI Taxonomy" id="1507287"/>
    <lineage>
        <taxon>Bacteria</taxon>
        <taxon>Pseudomonadati</taxon>
        <taxon>Pseudomonadota</taxon>
        <taxon>Alphaproteobacteria</taxon>
        <taxon>Sphingomonadales</taxon>
        <taxon>Sphingomonadaceae</taxon>
        <taxon>Sphingopyxis</taxon>
    </lineage>
</organism>
<dbReference type="Proteomes" id="UP000190044">
    <property type="component" value="Unassembled WGS sequence"/>
</dbReference>
<keyword evidence="3" id="KW-1185">Reference proteome</keyword>
<gene>
    <name evidence="2" type="ORF">SAMN06295937_100866</name>
</gene>
<protein>
    <submittedName>
        <fullName evidence="2">Protein N-acetyltransferase, RimJ/RimL family</fullName>
    </submittedName>
</protein>
<dbReference type="Gene3D" id="3.40.630.30">
    <property type="match status" value="1"/>
</dbReference>
<dbReference type="RefSeq" id="WP_079638325.1">
    <property type="nucleotide sequence ID" value="NZ_FUYP01000008.1"/>
</dbReference>
<dbReference type="SUPFAM" id="SSF55729">
    <property type="entry name" value="Acyl-CoA N-acyltransferases (Nat)"/>
    <property type="match status" value="1"/>
</dbReference>
<dbReference type="AlphaFoldDB" id="A0A1T5BZW0"/>
<dbReference type="Pfam" id="PF13302">
    <property type="entry name" value="Acetyltransf_3"/>
    <property type="match status" value="1"/>
</dbReference>
<dbReference type="PANTHER" id="PTHR43792">
    <property type="entry name" value="GNAT FAMILY, PUTATIVE (AFU_ORTHOLOGUE AFUA_3G00765)-RELATED-RELATED"/>
    <property type="match status" value="1"/>
</dbReference>
<dbReference type="OrthoDB" id="9804153at2"/>
<proteinExistence type="predicted"/>
<accession>A0A1T5BZW0</accession>
<dbReference type="InterPro" id="IPR000182">
    <property type="entry name" value="GNAT_dom"/>
</dbReference>
<sequence>MFARTDRLLLRPGWHEDAPALARAIGEEAIARNLARAPWPYHEEDARAFLAGWTEGHPSRFLMLQRTASAPRLIGGVGMDRTESGEFELGYWVARPYWGLGYATEAGRHMVDLAHTLGISRLMASHFADNPASGAVLRKLGFRQTGRRPLRASLARGEAAPTIEYARDIAAPGTDGDGDEGAVAMPRAARWPDRLRSDWRLEAA</sequence>
<dbReference type="PROSITE" id="PS51186">
    <property type="entry name" value="GNAT"/>
    <property type="match status" value="1"/>
</dbReference>
<dbReference type="InterPro" id="IPR016181">
    <property type="entry name" value="Acyl_CoA_acyltransferase"/>
</dbReference>